<evidence type="ECO:0000256" key="2">
    <source>
        <dbReference type="SAM" id="SignalP"/>
    </source>
</evidence>
<protein>
    <recommendedName>
        <fullName evidence="5">Lipoprotein</fullName>
    </recommendedName>
</protein>
<reference evidence="3 4" key="1">
    <citation type="submission" date="2019-01" db="EMBL/GenBank/DDBJ databases">
        <title>Lujinxingia litoralis gen. nov., sp. nov. and Lujinxingia sediminis gen. nov., sp. nov., new members in the order Bradymonadales, isolated from coastal sediment.</title>
        <authorList>
            <person name="Li C.-M."/>
        </authorList>
    </citation>
    <scope>NUCLEOTIDE SEQUENCE [LARGE SCALE GENOMIC DNA]</scope>
    <source>
        <strain evidence="3 4">SEH01</strain>
    </source>
</reference>
<dbReference type="Proteomes" id="UP000282926">
    <property type="component" value="Unassembled WGS sequence"/>
</dbReference>
<gene>
    <name evidence="3" type="ORF">EA187_12855</name>
</gene>
<dbReference type="EMBL" id="SADD01000007">
    <property type="protein sequence ID" value="RVU43098.1"/>
    <property type="molecule type" value="Genomic_DNA"/>
</dbReference>
<keyword evidence="4" id="KW-1185">Reference proteome</keyword>
<evidence type="ECO:0000313" key="3">
    <source>
        <dbReference type="EMBL" id="RVU43098.1"/>
    </source>
</evidence>
<feature type="compositionally biased region" description="Acidic residues" evidence="1">
    <location>
        <begin position="42"/>
        <end position="77"/>
    </location>
</feature>
<feature type="chain" id="PRO_5045227231" description="Lipoprotein" evidence="2">
    <location>
        <begin position="22"/>
        <end position="200"/>
    </location>
</feature>
<feature type="signal peptide" evidence="2">
    <location>
        <begin position="1"/>
        <end position="21"/>
    </location>
</feature>
<evidence type="ECO:0000256" key="1">
    <source>
        <dbReference type="SAM" id="MobiDB-lite"/>
    </source>
</evidence>
<comment type="caution">
    <text evidence="3">The sequence shown here is derived from an EMBL/GenBank/DDBJ whole genome shotgun (WGS) entry which is preliminary data.</text>
</comment>
<evidence type="ECO:0008006" key="5">
    <source>
        <dbReference type="Google" id="ProtNLM"/>
    </source>
</evidence>
<accession>A0ABY0CS37</accession>
<dbReference type="RefSeq" id="WP_127780509.1">
    <property type="nucleotide sequence ID" value="NZ_SADD01000007.1"/>
</dbReference>
<name>A0ABY0CS37_9DELT</name>
<organism evidence="3 4">
    <name type="scientific">Lujinxingia sediminis</name>
    <dbReference type="NCBI Taxonomy" id="2480984"/>
    <lineage>
        <taxon>Bacteria</taxon>
        <taxon>Deltaproteobacteria</taxon>
        <taxon>Bradymonadales</taxon>
        <taxon>Lujinxingiaceae</taxon>
        <taxon>Lujinxingia</taxon>
    </lineage>
</organism>
<sequence length="200" mass="20616">MLKRLLLSALLVSGLSLTTMACSGDSDDDNTPVVDAGNDTGNVEEDTGDVEEDAGDVEEDASDVEEDASDVEEDAGDVNEGPQTGELENPEITAASCEEIEATTCFSNGDCTESEVCFDVSRGDGVACCVPGTPGTFEPGDDCSSENGQLECASGLCLQFDTAEGEISVCSADCTEDAECPEVLPHCNAFFGVCSPPPAE</sequence>
<keyword evidence="2" id="KW-0732">Signal</keyword>
<feature type="region of interest" description="Disordered" evidence="1">
    <location>
        <begin position="23"/>
        <end position="90"/>
    </location>
</feature>
<evidence type="ECO:0000313" key="4">
    <source>
        <dbReference type="Proteomes" id="UP000282926"/>
    </source>
</evidence>
<dbReference type="PROSITE" id="PS51257">
    <property type="entry name" value="PROKAR_LIPOPROTEIN"/>
    <property type="match status" value="1"/>
</dbReference>
<proteinExistence type="predicted"/>